<organism evidence="1 2">
    <name type="scientific">Trifolium medium</name>
    <dbReference type="NCBI Taxonomy" id="97028"/>
    <lineage>
        <taxon>Eukaryota</taxon>
        <taxon>Viridiplantae</taxon>
        <taxon>Streptophyta</taxon>
        <taxon>Embryophyta</taxon>
        <taxon>Tracheophyta</taxon>
        <taxon>Spermatophyta</taxon>
        <taxon>Magnoliopsida</taxon>
        <taxon>eudicotyledons</taxon>
        <taxon>Gunneridae</taxon>
        <taxon>Pentapetalae</taxon>
        <taxon>rosids</taxon>
        <taxon>fabids</taxon>
        <taxon>Fabales</taxon>
        <taxon>Fabaceae</taxon>
        <taxon>Papilionoideae</taxon>
        <taxon>50 kb inversion clade</taxon>
        <taxon>NPAAA clade</taxon>
        <taxon>Hologalegina</taxon>
        <taxon>IRL clade</taxon>
        <taxon>Trifolieae</taxon>
        <taxon>Trifolium</taxon>
    </lineage>
</organism>
<dbReference type="EMBL" id="LXQA011346069">
    <property type="protein sequence ID" value="MCI94058.1"/>
    <property type="molecule type" value="Genomic_DNA"/>
</dbReference>
<feature type="non-terminal residue" evidence="1">
    <location>
        <position position="1"/>
    </location>
</feature>
<dbReference type="AlphaFoldDB" id="A0A392W0A1"/>
<evidence type="ECO:0000313" key="2">
    <source>
        <dbReference type="Proteomes" id="UP000265520"/>
    </source>
</evidence>
<protein>
    <submittedName>
        <fullName evidence="1">Uncharacterized protein</fullName>
    </submittedName>
</protein>
<dbReference type="Proteomes" id="UP000265520">
    <property type="component" value="Unassembled WGS sequence"/>
</dbReference>
<evidence type="ECO:0000313" key="1">
    <source>
        <dbReference type="EMBL" id="MCI94058.1"/>
    </source>
</evidence>
<comment type="caution">
    <text evidence="1">The sequence shown here is derived from an EMBL/GenBank/DDBJ whole genome shotgun (WGS) entry which is preliminary data.</text>
</comment>
<sequence>YWSDIYGTLSDVGIRVEIVEEAIGRVTREEFYSAECIAVGSSGVVGREERREYAVVC</sequence>
<keyword evidence="2" id="KW-1185">Reference proteome</keyword>
<accession>A0A392W0A1</accession>
<name>A0A392W0A1_9FABA</name>
<reference evidence="1 2" key="1">
    <citation type="journal article" date="2018" name="Front. Plant Sci.">
        <title>Red Clover (Trifolium pratense) and Zigzag Clover (T. medium) - A Picture of Genomic Similarities and Differences.</title>
        <authorList>
            <person name="Dluhosova J."/>
            <person name="Istvanek J."/>
            <person name="Nedelnik J."/>
            <person name="Repkova J."/>
        </authorList>
    </citation>
    <scope>NUCLEOTIDE SEQUENCE [LARGE SCALE GENOMIC DNA]</scope>
    <source>
        <strain evidence="2">cv. 10/8</strain>
        <tissue evidence="1">Leaf</tissue>
    </source>
</reference>
<proteinExistence type="predicted"/>